<organism evidence="1 2">
    <name type="scientific">Lactonifactor longoviformis DSM 17459</name>
    <dbReference type="NCBI Taxonomy" id="1122155"/>
    <lineage>
        <taxon>Bacteria</taxon>
        <taxon>Bacillati</taxon>
        <taxon>Bacillota</taxon>
        <taxon>Clostridia</taxon>
        <taxon>Eubacteriales</taxon>
        <taxon>Clostridiaceae</taxon>
        <taxon>Lactonifactor</taxon>
    </lineage>
</organism>
<keyword evidence="2" id="KW-1185">Reference proteome</keyword>
<dbReference type="OrthoDB" id="2086691at2"/>
<accession>A0A1M4VXY0</accession>
<gene>
    <name evidence="1" type="ORF">SAMN02745158_01385</name>
</gene>
<sequence>MEKYLGGFPVNSIRVCVDEQDKDEIRGTICGVGLEHELPFYNMTNLILVIEEALNRIGTPQAYQKVRTFHEEKAGENHSGFCGNPTRYKEASEIHAREGSIKTLDIVVSSRQHTSMQGIVKNIEGKVVGEFNSDLDLIKLIADA</sequence>
<evidence type="ECO:0000313" key="1">
    <source>
        <dbReference type="EMBL" id="SHE73799.1"/>
    </source>
</evidence>
<name>A0A1M4VXY0_9CLOT</name>
<reference evidence="1 2" key="1">
    <citation type="submission" date="2016-11" db="EMBL/GenBank/DDBJ databases">
        <authorList>
            <person name="Jaros S."/>
            <person name="Januszkiewicz K."/>
            <person name="Wedrychowicz H."/>
        </authorList>
    </citation>
    <scope>NUCLEOTIDE SEQUENCE [LARGE SCALE GENOMIC DNA]</scope>
    <source>
        <strain evidence="1 2">DSM 17459</strain>
    </source>
</reference>
<dbReference type="Proteomes" id="UP000184245">
    <property type="component" value="Unassembled WGS sequence"/>
</dbReference>
<dbReference type="AlphaFoldDB" id="A0A1M4VXY0"/>
<protein>
    <submittedName>
        <fullName evidence="1">Uncharacterized protein</fullName>
    </submittedName>
</protein>
<proteinExistence type="predicted"/>
<evidence type="ECO:0000313" key="2">
    <source>
        <dbReference type="Proteomes" id="UP000184245"/>
    </source>
</evidence>
<dbReference type="RefSeq" id="WP_072850266.1">
    <property type="nucleotide sequence ID" value="NZ_FQVI01000005.1"/>
</dbReference>
<dbReference type="STRING" id="1122155.SAMN02745158_01385"/>
<dbReference type="EMBL" id="FQVI01000005">
    <property type="protein sequence ID" value="SHE73799.1"/>
    <property type="molecule type" value="Genomic_DNA"/>
</dbReference>